<evidence type="ECO:0000313" key="3">
    <source>
        <dbReference type="Proteomes" id="UP000828390"/>
    </source>
</evidence>
<feature type="compositionally biased region" description="Basic residues" evidence="1">
    <location>
        <begin position="33"/>
        <end position="54"/>
    </location>
</feature>
<proteinExistence type="predicted"/>
<accession>A0A9D4ILN1</accession>
<evidence type="ECO:0000313" key="2">
    <source>
        <dbReference type="EMBL" id="KAH3777469.1"/>
    </source>
</evidence>
<dbReference type="AlphaFoldDB" id="A0A9D4ILN1"/>
<gene>
    <name evidence="2" type="ORF">DPMN_178916</name>
</gene>
<comment type="caution">
    <text evidence="2">The sequence shown here is derived from an EMBL/GenBank/DDBJ whole genome shotgun (WGS) entry which is preliminary data.</text>
</comment>
<evidence type="ECO:0000256" key="1">
    <source>
        <dbReference type="SAM" id="MobiDB-lite"/>
    </source>
</evidence>
<feature type="region of interest" description="Disordered" evidence="1">
    <location>
        <begin position="25"/>
        <end position="62"/>
    </location>
</feature>
<reference evidence="2" key="1">
    <citation type="journal article" date="2019" name="bioRxiv">
        <title>The Genome of the Zebra Mussel, Dreissena polymorpha: A Resource for Invasive Species Research.</title>
        <authorList>
            <person name="McCartney M.A."/>
            <person name="Auch B."/>
            <person name="Kono T."/>
            <person name="Mallez S."/>
            <person name="Zhang Y."/>
            <person name="Obille A."/>
            <person name="Becker A."/>
            <person name="Abrahante J.E."/>
            <person name="Garbe J."/>
            <person name="Badalamenti J.P."/>
            <person name="Herman A."/>
            <person name="Mangelson H."/>
            <person name="Liachko I."/>
            <person name="Sullivan S."/>
            <person name="Sone E.D."/>
            <person name="Koren S."/>
            <person name="Silverstein K.A.T."/>
            <person name="Beckman K.B."/>
            <person name="Gohl D.M."/>
        </authorList>
    </citation>
    <scope>NUCLEOTIDE SEQUENCE</scope>
    <source>
        <strain evidence="2">Duluth1</strain>
        <tissue evidence="2">Whole animal</tissue>
    </source>
</reference>
<dbReference type="EMBL" id="JAIWYP010000009">
    <property type="protein sequence ID" value="KAH3777469.1"/>
    <property type="molecule type" value="Genomic_DNA"/>
</dbReference>
<dbReference type="Proteomes" id="UP000828390">
    <property type="component" value="Unassembled WGS sequence"/>
</dbReference>
<protein>
    <submittedName>
        <fullName evidence="2">Uncharacterized protein</fullName>
    </submittedName>
</protein>
<reference evidence="2" key="2">
    <citation type="submission" date="2020-11" db="EMBL/GenBank/DDBJ databases">
        <authorList>
            <person name="McCartney M.A."/>
            <person name="Auch B."/>
            <person name="Kono T."/>
            <person name="Mallez S."/>
            <person name="Becker A."/>
            <person name="Gohl D.M."/>
            <person name="Silverstein K.A.T."/>
            <person name="Koren S."/>
            <person name="Bechman K.B."/>
            <person name="Herman A."/>
            <person name="Abrahante J.E."/>
            <person name="Garbe J."/>
        </authorList>
    </citation>
    <scope>NUCLEOTIDE SEQUENCE</scope>
    <source>
        <strain evidence="2">Duluth1</strain>
        <tissue evidence="2">Whole animal</tissue>
    </source>
</reference>
<keyword evidence="3" id="KW-1185">Reference proteome</keyword>
<organism evidence="2 3">
    <name type="scientific">Dreissena polymorpha</name>
    <name type="common">Zebra mussel</name>
    <name type="synonym">Mytilus polymorpha</name>
    <dbReference type="NCBI Taxonomy" id="45954"/>
    <lineage>
        <taxon>Eukaryota</taxon>
        <taxon>Metazoa</taxon>
        <taxon>Spiralia</taxon>
        <taxon>Lophotrochozoa</taxon>
        <taxon>Mollusca</taxon>
        <taxon>Bivalvia</taxon>
        <taxon>Autobranchia</taxon>
        <taxon>Heteroconchia</taxon>
        <taxon>Euheterodonta</taxon>
        <taxon>Imparidentia</taxon>
        <taxon>Neoheterodontei</taxon>
        <taxon>Myida</taxon>
        <taxon>Dreissenoidea</taxon>
        <taxon>Dreissenidae</taxon>
        <taxon>Dreissena</taxon>
    </lineage>
</organism>
<sequence length="106" mass="12203">MLVIPTRMGDNLCSFEKAHEEIELKVKTITRPPGRHGSRPPGKHGSRPPGRHGSRPPVLTKVHEDWTKIETSRYQFRTCMIWTNFLTKFHEDRTRNAASSVDRISP</sequence>
<name>A0A9D4ILN1_DREPO</name>